<sequence length="108" mass="11691">MKIKLFIAWYFWALLLIYVTTTEPYEYGKQFDETEESKTNTRVDGHAIWPGGGAVWHDPYENANKGGDENTNRGGCGIVINFSGGDKCGGGGNVVNFHDGGKGSGNGK</sequence>
<dbReference type="EMBL" id="BT135008">
    <property type="protein sequence ID" value="AFK34803.1"/>
    <property type="molecule type" value="mRNA"/>
</dbReference>
<evidence type="ECO:0000313" key="7">
    <source>
        <dbReference type="Proteomes" id="UP000265566"/>
    </source>
</evidence>
<dbReference type="HOGENOM" id="CLU_2112518_0_0_1"/>
<reference evidence="2 6" key="3">
    <citation type="journal article" date="2014" name="BMC Genomics">
        <title>An improved genome release (version Mt4.0) for the model legume Medicago truncatula.</title>
        <authorList>
            <person name="Tang H."/>
            <person name="Krishnakumar V."/>
            <person name="Bidwell S."/>
            <person name="Rosen B."/>
            <person name="Chan A."/>
            <person name="Zhou S."/>
            <person name="Gentzbittel L."/>
            <person name="Childs K.L."/>
            <person name="Yandell M."/>
            <person name="Gundlach H."/>
            <person name="Mayer K.F."/>
            <person name="Schwartz D.C."/>
            <person name="Town C.D."/>
        </authorList>
    </citation>
    <scope>GENOME REANNOTATION</scope>
    <source>
        <strain evidence="5 6">cv. Jemalong A17</strain>
    </source>
</reference>
<dbReference type="EMBL" id="CM001221">
    <property type="protein sequence ID" value="AES96040.1"/>
    <property type="molecule type" value="Genomic_DNA"/>
</dbReference>
<reference evidence="5" key="4">
    <citation type="submission" date="2015-04" db="UniProtKB">
        <authorList>
            <consortium name="EnsemblPlants"/>
        </authorList>
    </citation>
    <scope>IDENTIFICATION</scope>
    <source>
        <strain evidence="5">cv. Jemalong A17</strain>
    </source>
</reference>
<dbReference type="PaxDb" id="3880-AES96040"/>
<feature type="signal peptide" evidence="1">
    <location>
        <begin position="1"/>
        <end position="22"/>
    </location>
</feature>
<organism evidence="2 6">
    <name type="scientific">Medicago truncatula</name>
    <name type="common">Barrel medic</name>
    <name type="synonym">Medicago tribuloides</name>
    <dbReference type="NCBI Taxonomy" id="3880"/>
    <lineage>
        <taxon>Eukaryota</taxon>
        <taxon>Viridiplantae</taxon>
        <taxon>Streptophyta</taxon>
        <taxon>Embryophyta</taxon>
        <taxon>Tracheophyta</taxon>
        <taxon>Spermatophyta</taxon>
        <taxon>Magnoliopsida</taxon>
        <taxon>eudicotyledons</taxon>
        <taxon>Gunneridae</taxon>
        <taxon>Pentapetalae</taxon>
        <taxon>rosids</taxon>
        <taxon>fabids</taxon>
        <taxon>Fabales</taxon>
        <taxon>Fabaceae</taxon>
        <taxon>Papilionoideae</taxon>
        <taxon>50 kb inversion clade</taxon>
        <taxon>NPAAA clade</taxon>
        <taxon>Hologalegina</taxon>
        <taxon>IRL clade</taxon>
        <taxon>Trifolieae</taxon>
        <taxon>Medicago</taxon>
    </lineage>
</organism>
<accession>G7JXQ5</accession>
<evidence type="ECO:0000313" key="3">
    <source>
        <dbReference type="EMBL" id="AFK34803.1"/>
    </source>
</evidence>
<dbReference type="Gramene" id="rna30058">
    <property type="protein sequence ID" value="RHN54949.1"/>
    <property type="gene ID" value="gene30058"/>
</dbReference>
<dbReference type="KEGG" id="mtr:11426294"/>
<reference evidence="3" key="2">
    <citation type="submission" date="2012-05" db="EMBL/GenBank/DDBJ databases">
        <authorList>
            <person name="Krishnakumar V."/>
            <person name="Cheung F."/>
            <person name="Xiao Y."/>
            <person name="Chan A."/>
            <person name="Moskal W.A."/>
            <person name="Town C.D."/>
        </authorList>
    </citation>
    <scope>NUCLEOTIDE SEQUENCE</scope>
</reference>
<evidence type="ECO:0000256" key="1">
    <source>
        <dbReference type="SAM" id="SignalP"/>
    </source>
</evidence>
<dbReference type="Proteomes" id="UP000265566">
    <property type="component" value="Chromosome 5"/>
</dbReference>
<evidence type="ECO:0000313" key="6">
    <source>
        <dbReference type="Proteomes" id="UP000002051"/>
    </source>
</evidence>
<evidence type="ECO:0000313" key="2">
    <source>
        <dbReference type="EMBL" id="AES96040.1"/>
    </source>
</evidence>
<name>G7JXQ5_MEDTR</name>
<keyword evidence="1" id="KW-0732">Signal</keyword>
<dbReference type="Proteomes" id="UP000002051">
    <property type="component" value="Chromosome 5"/>
</dbReference>
<dbReference type="EMBL" id="PSQE01000005">
    <property type="protein sequence ID" value="RHN54949.1"/>
    <property type="molecule type" value="Genomic_DNA"/>
</dbReference>
<dbReference type="EnsemblPlants" id="AES96040">
    <property type="protein sequence ID" value="AES96040"/>
    <property type="gene ID" value="MTR_5g032480"/>
</dbReference>
<keyword evidence="6" id="KW-1185">Reference proteome</keyword>
<reference evidence="7" key="5">
    <citation type="journal article" date="2018" name="Nat. Plants">
        <title>Whole-genome landscape of Medicago truncatula symbiotic genes.</title>
        <authorList>
            <person name="Pecrix Y."/>
            <person name="Staton S.E."/>
            <person name="Sallet E."/>
            <person name="Lelandais-Briere C."/>
            <person name="Moreau S."/>
            <person name="Carrere S."/>
            <person name="Blein T."/>
            <person name="Jardinaud M.F."/>
            <person name="Latrasse D."/>
            <person name="Zouine M."/>
            <person name="Zahm M."/>
            <person name="Kreplak J."/>
            <person name="Mayjonade B."/>
            <person name="Satge C."/>
            <person name="Perez M."/>
            <person name="Cauet S."/>
            <person name="Marande W."/>
            <person name="Chantry-Darmon C."/>
            <person name="Lopez-Roques C."/>
            <person name="Bouchez O."/>
            <person name="Berard A."/>
            <person name="Debelle F."/>
            <person name="Munos S."/>
            <person name="Bendahmane A."/>
            <person name="Berges H."/>
            <person name="Niebel A."/>
            <person name="Buitink J."/>
            <person name="Frugier F."/>
            <person name="Benhamed M."/>
            <person name="Crespi M."/>
            <person name="Gouzy J."/>
            <person name="Gamas P."/>
        </authorList>
    </citation>
    <scope>NUCLEOTIDE SEQUENCE [LARGE SCALE GENOMIC DNA]</scope>
    <source>
        <strain evidence="7">cv. Jemalong A17</strain>
    </source>
</reference>
<feature type="chain" id="PRO_5014573208" evidence="1">
    <location>
        <begin position="23"/>
        <end position="108"/>
    </location>
</feature>
<evidence type="ECO:0000313" key="4">
    <source>
        <dbReference type="EMBL" id="RHN54949.1"/>
    </source>
</evidence>
<dbReference type="AlphaFoldDB" id="G7JXQ5"/>
<reference evidence="2 6" key="1">
    <citation type="journal article" date="2011" name="Nature">
        <title>The Medicago genome provides insight into the evolution of rhizobial symbioses.</title>
        <authorList>
            <person name="Young N.D."/>
            <person name="Debelle F."/>
            <person name="Oldroyd G.E."/>
            <person name="Geurts R."/>
            <person name="Cannon S.B."/>
            <person name="Udvardi M.K."/>
            <person name="Benedito V.A."/>
            <person name="Mayer K.F."/>
            <person name="Gouzy J."/>
            <person name="Schoof H."/>
            <person name="Van de Peer Y."/>
            <person name="Proost S."/>
            <person name="Cook D.R."/>
            <person name="Meyers B.C."/>
            <person name="Spannagl M."/>
            <person name="Cheung F."/>
            <person name="De Mita S."/>
            <person name="Krishnakumar V."/>
            <person name="Gundlach H."/>
            <person name="Zhou S."/>
            <person name="Mudge J."/>
            <person name="Bharti A.K."/>
            <person name="Murray J.D."/>
            <person name="Naoumkina M.A."/>
            <person name="Rosen B."/>
            <person name="Silverstein K.A."/>
            <person name="Tang H."/>
            <person name="Rombauts S."/>
            <person name="Zhao P.X."/>
            <person name="Zhou P."/>
            <person name="Barbe V."/>
            <person name="Bardou P."/>
            <person name="Bechner M."/>
            <person name="Bellec A."/>
            <person name="Berger A."/>
            <person name="Berges H."/>
            <person name="Bidwell S."/>
            <person name="Bisseling T."/>
            <person name="Choisne N."/>
            <person name="Couloux A."/>
            <person name="Denny R."/>
            <person name="Deshpande S."/>
            <person name="Dai X."/>
            <person name="Doyle J.J."/>
            <person name="Dudez A.M."/>
            <person name="Farmer A.D."/>
            <person name="Fouteau S."/>
            <person name="Franken C."/>
            <person name="Gibelin C."/>
            <person name="Gish J."/>
            <person name="Goldstein S."/>
            <person name="Gonzalez A.J."/>
            <person name="Green P.J."/>
            <person name="Hallab A."/>
            <person name="Hartog M."/>
            <person name="Hua A."/>
            <person name="Humphray S.J."/>
            <person name="Jeong D.H."/>
            <person name="Jing Y."/>
            <person name="Jocker A."/>
            <person name="Kenton S.M."/>
            <person name="Kim D.J."/>
            <person name="Klee K."/>
            <person name="Lai H."/>
            <person name="Lang C."/>
            <person name="Lin S."/>
            <person name="Macmil S.L."/>
            <person name="Magdelenat G."/>
            <person name="Matthews L."/>
            <person name="McCorrison J."/>
            <person name="Monaghan E.L."/>
            <person name="Mun J.H."/>
            <person name="Najar F.Z."/>
            <person name="Nicholson C."/>
            <person name="Noirot C."/>
            <person name="O'Bleness M."/>
            <person name="Paule C.R."/>
            <person name="Poulain J."/>
            <person name="Prion F."/>
            <person name="Qin B."/>
            <person name="Qu C."/>
            <person name="Retzel E.F."/>
            <person name="Riddle C."/>
            <person name="Sallet E."/>
            <person name="Samain S."/>
            <person name="Samson N."/>
            <person name="Sanders I."/>
            <person name="Saurat O."/>
            <person name="Scarpelli C."/>
            <person name="Schiex T."/>
            <person name="Segurens B."/>
            <person name="Severin A.J."/>
            <person name="Sherrier D.J."/>
            <person name="Shi R."/>
            <person name="Sims S."/>
            <person name="Singer S.R."/>
            <person name="Sinharoy S."/>
            <person name="Sterck L."/>
            <person name="Viollet A."/>
            <person name="Wang B.B."/>
            <person name="Wang K."/>
            <person name="Wang M."/>
            <person name="Wang X."/>
            <person name="Warfsmann J."/>
            <person name="Weissenbach J."/>
            <person name="White D.D."/>
            <person name="White J.D."/>
            <person name="Wiley G.B."/>
            <person name="Wincker P."/>
            <person name="Xing Y."/>
            <person name="Yang L."/>
            <person name="Yao Z."/>
            <person name="Ying F."/>
            <person name="Zhai J."/>
            <person name="Zhou L."/>
            <person name="Zuber A."/>
            <person name="Denarie J."/>
            <person name="Dixon R.A."/>
            <person name="May G.D."/>
            <person name="Schwartz D.C."/>
            <person name="Rogers J."/>
            <person name="Quetier F."/>
            <person name="Town C.D."/>
            <person name="Roe B.A."/>
        </authorList>
    </citation>
    <scope>NUCLEOTIDE SEQUENCE [LARGE SCALE GENOMIC DNA]</scope>
    <source>
        <strain evidence="2">A17</strain>
        <strain evidence="5 6">cv. Jemalong A17</strain>
    </source>
</reference>
<evidence type="ECO:0000313" key="5">
    <source>
        <dbReference type="EnsemblPlants" id="AES96040"/>
    </source>
</evidence>
<proteinExistence type="evidence at transcript level"/>
<protein>
    <submittedName>
        <fullName evidence="2">Nodule-specific Glycine Rich Peptide</fullName>
    </submittedName>
</protein>
<reference evidence="4" key="6">
    <citation type="journal article" date="2018" name="Nat. Plants">
        <title>Whole-genome landscape of Medicago truncatula symbiotic genes.</title>
        <authorList>
            <person name="Pecrix Y."/>
            <person name="Gamas P."/>
            <person name="Carrere S."/>
        </authorList>
    </citation>
    <scope>NUCLEOTIDE SEQUENCE</scope>
    <source>
        <tissue evidence="4">Leaves</tissue>
    </source>
</reference>
<gene>
    <name evidence="5" type="primary">11426294</name>
    <name evidence="2" type="ordered locus">MTR_5g032480</name>
    <name evidence="4" type="ORF">MtrunA17_Chr5g0412441</name>
</gene>